<gene>
    <name evidence="2" type="ORF">CTZ28_22110</name>
</gene>
<organism evidence="2 3">
    <name type="scientific">Streptomyces shenzhenensis</name>
    <dbReference type="NCBI Taxonomy" id="943815"/>
    <lineage>
        <taxon>Bacteria</taxon>
        <taxon>Bacillati</taxon>
        <taxon>Actinomycetota</taxon>
        <taxon>Actinomycetes</taxon>
        <taxon>Kitasatosporales</taxon>
        <taxon>Streptomycetaceae</taxon>
        <taxon>Streptomyces</taxon>
    </lineage>
</organism>
<protein>
    <recommendedName>
        <fullName evidence="4">4-hydroxyacetophenone monooxygenase</fullName>
    </recommendedName>
</protein>
<name>A0A3M0IAK9_9ACTN</name>
<reference evidence="2 3" key="1">
    <citation type="submission" date="2017-11" db="EMBL/GenBank/DDBJ databases">
        <title>Draft genome of actinobacteria isolated from guarana (Paullinia cupana (Mart.) Ducke.</title>
        <authorList>
            <person name="Siqueira K.A."/>
            <person name="Liotti R.G."/>
            <person name="Mendes T.A.O."/>
            <person name="Soares M.A."/>
        </authorList>
    </citation>
    <scope>NUCLEOTIDE SEQUENCE [LARGE SCALE GENOMIC DNA]</scope>
    <source>
        <strain evidence="2 3">193</strain>
    </source>
</reference>
<sequence length="489" mass="54909">MRVLVIGAGISGLAMGVRLKRAGIDDFRILDAEDGLGGTWRVNTYPGAAVDIASTIFQFGFRTHPWRRTHATQDEVLEYLEQVAKEQGLEPHFVFGARVTEARWDDRGHEWSVTTAAGATYRANVLVSAVGLLSHPNDPTWPGLPEFRGPVMHTQQWQHDVDLSGRRVAVVGVGSSSVQIVPAIAPVAESVHIFMREPGWVLPKGDRRYDDFELRRWARPWYRRLMRTREVVKKEWHNLTGRPSYHAGSKRNHAMEQLARGYVETTFADRPDLRAAVTPDYPFEGKRVVLSSDYYPALLRDDVHLVPHPVASLTPTGIVDATGVHHEVDVVVTATGFTAADYLATYDVFGRGGCRLRETWREGAFAHAGVTVPGYPNFYLLFGPNTNGSGAVSVFWKAEMQAAWVVADLRRMTRRGLSAVDTRAWVCAAYNVWMQRRLSRTVWATSNNYFKHSSGRNVTQFDGSITLQWLILKLGRPLGTYGLRRKEAR</sequence>
<dbReference type="PANTHER" id="PTHR42877:SF4">
    <property type="entry name" value="FAD_NAD(P)-BINDING DOMAIN-CONTAINING PROTEIN-RELATED"/>
    <property type="match status" value="1"/>
</dbReference>
<comment type="caution">
    <text evidence="2">The sequence shown here is derived from an EMBL/GenBank/DDBJ whole genome shotgun (WGS) entry which is preliminary data.</text>
</comment>
<dbReference type="GO" id="GO:0016491">
    <property type="term" value="F:oxidoreductase activity"/>
    <property type="evidence" value="ECO:0007669"/>
    <property type="project" value="UniProtKB-KW"/>
</dbReference>
<dbReference type="InterPro" id="IPR036188">
    <property type="entry name" value="FAD/NAD-bd_sf"/>
</dbReference>
<evidence type="ECO:0000256" key="1">
    <source>
        <dbReference type="ARBA" id="ARBA00023002"/>
    </source>
</evidence>
<dbReference type="GO" id="GO:0050661">
    <property type="term" value="F:NADP binding"/>
    <property type="evidence" value="ECO:0007669"/>
    <property type="project" value="InterPro"/>
</dbReference>
<dbReference type="GO" id="GO:0050660">
    <property type="term" value="F:flavin adenine dinucleotide binding"/>
    <property type="evidence" value="ECO:0007669"/>
    <property type="project" value="InterPro"/>
</dbReference>
<dbReference type="EMBL" id="PENI01000014">
    <property type="protein sequence ID" value="RMB83813.1"/>
    <property type="molecule type" value="Genomic_DNA"/>
</dbReference>
<keyword evidence="3" id="KW-1185">Reference proteome</keyword>
<evidence type="ECO:0008006" key="4">
    <source>
        <dbReference type="Google" id="ProtNLM"/>
    </source>
</evidence>
<dbReference type="PRINTS" id="PR00370">
    <property type="entry name" value="FMOXYGENASE"/>
</dbReference>
<dbReference type="Pfam" id="PF13738">
    <property type="entry name" value="Pyr_redox_3"/>
    <property type="match status" value="1"/>
</dbReference>
<evidence type="ECO:0000313" key="2">
    <source>
        <dbReference type="EMBL" id="RMB83813.1"/>
    </source>
</evidence>
<dbReference type="InterPro" id="IPR051209">
    <property type="entry name" value="FAD-bind_Monooxygenase_sf"/>
</dbReference>
<dbReference type="OrthoDB" id="5168853at2"/>
<keyword evidence="1" id="KW-0560">Oxidoreductase</keyword>
<dbReference type="Proteomes" id="UP000270471">
    <property type="component" value="Unassembled WGS sequence"/>
</dbReference>
<dbReference type="AlphaFoldDB" id="A0A3M0IAK9"/>
<dbReference type="Gene3D" id="3.50.50.60">
    <property type="entry name" value="FAD/NAD(P)-binding domain"/>
    <property type="match status" value="2"/>
</dbReference>
<dbReference type="InterPro" id="IPR000960">
    <property type="entry name" value="Flavin_mOase"/>
</dbReference>
<evidence type="ECO:0000313" key="3">
    <source>
        <dbReference type="Proteomes" id="UP000270471"/>
    </source>
</evidence>
<proteinExistence type="predicted"/>
<dbReference type="PANTHER" id="PTHR42877">
    <property type="entry name" value="L-ORNITHINE N(5)-MONOOXYGENASE-RELATED"/>
    <property type="match status" value="1"/>
</dbReference>
<dbReference type="RefSeq" id="WP_121891439.1">
    <property type="nucleotide sequence ID" value="NZ_PENI01000014.1"/>
</dbReference>
<dbReference type="SUPFAM" id="SSF51905">
    <property type="entry name" value="FAD/NAD(P)-binding domain"/>
    <property type="match status" value="1"/>
</dbReference>
<accession>A0A3M0IAK9</accession>